<keyword evidence="1" id="KW-0812">Transmembrane</keyword>
<keyword evidence="1" id="KW-0472">Membrane</keyword>
<protein>
    <submittedName>
        <fullName evidence="2">Uncharacterized protein</fullName>
    </submittedName>
</protein>
<name>A0ABX8WPM9_9GAMM</name>
<evidence type="ECO:0000256" key="1">
    <source>
        <dbReference type="SAM" id="Phobius"/>
    </source>
</evidence>
<dbReference type="Proteomes" id="UP000824755">
    <property type="component" value="Chromosome"/>
</dbReference>
<sequence>MAFRIQPLRFILVLLAIFASGLAVYFIGGLLLSKTIAIILALSWIALGSPFLARALLRSRQPYPGRFYIFT</sequence>
<keyword evidence="3" id="KW-1185">Reference proteome</keyword>
<evidence type="ECO:0000313" key="2">
    <source>
        <dbReference type="EMBL" id="QYR52669.1"/>
    </source>
</evidence>
<reference evidence="2 3" key="1">
    <citation type="submission" date="2021-08" db="EMBL/GenBank/DDBJ databases">
        <title>Lysobacter sp. strain CJ11 Genome sequencing and assembly.</title>
        <authorList>
            <person name="Kim I."/>
        </authorList>
    </citation>
    <scope>NUCLEOTIDE SEQUENCE [LARGE SCALE GENOMIC DNA]</scope>
    <source>
        <strain evidence="2 3">CJ11</strain>
    </source>
</reference>
<dbReference type="EMBL" id="CP080544">
    <property type="protein sequence ID" value="QYR52669.1"/>
    <property type="molecule type" value="Genomic_DNA"/>
</dbReference>
<proteinExistence type="predicted"/>
<feature type="transmembrane region" description="Helical" evidence="1">
    <location>
        <begin position="38"/>
        <end position="57"/>
    </location>
</feature>
<accession>A0ABX8WPM9</accession>
<gene>
    <name evidence="2" type="ORF">H8L67_08770</name>
</gene>
<dbReference type="RefSeq" id="WP_220379454.1">
    <property type="nucleotide sequence ID" value="NZ_CP080544.1"/>
</dbReference>
<evidence type="ECO:0000313" key="3">
    <source>
        <dbReference type="Proteomes" id="UP000824755"/>
    </source>
</evidence>
<feature type="transmembrane region" description="Helical" evidence="1">
    <location>
        <begin position="12"/>
        <end position="32"/>
    </location>
</feature>
<keyword evidence="1" id="KW-1133">Transmembrane helix</keyword>
<organism evidence="2 3">
    <name type="scientific">Lysobacter soyae</name>
    <dbReference type="NCBI Taxonomy" id="2764185"/>
    <lineage>
        <taxon>Bacteria</taxon>
        <taxon>Pseudomonadati</taxon>
        <taxon>Pseudomonadota</taxon>
        <taxon>Gammaproteobacteria</taxon>
        <taxon>Lysobacterales</taxon>
        <taxon>Lysobacteraceae</taxon>
        <taxon>Lysobacter</taxon>
    </lineage>
</organism>